<feature type="compositionally biased region" description="Basic residues" evidence="1">
    <location>
        <begin position="459"/>
        <end position="497"/>
    </location>
</feature>
<accession>A0A2A9MC62</accession>
<dbReference type="OrthoDB" id="2159131at2759"/>
<protein>
    <recommendedName>
        <fullName evidence="4">CBF1-interacting co-repressor CIR N-terminal domain-containing protein</fullName>
    </recommendedName>
</protein>
<dbReference type="InterPro" id="IPR039875">
    <property type="entry name" value="LENG1-like"/>
</dbReference>
<feature type="compositionally biased region" description="Low complexity" evidence="1">
    <location>
        <begin position="677"/>
        <end position="686"/>
    </location>
</feature>
<feature type="compositionally biased region" description="Low complexity" evidence="1">
    <location>
        <begin position="557"/>
        <end position="567"/>
    </location>
</feature>
<gene>
    <name evidence="2" type="ORF">BESB_063460</name>
</gene>
<feature type="region of interest" description="Disordered" evidence="1">
    <location>
        <begin position="63"/>
        <end position="101"/>
    </location>
</feature>
<feature type="compositionally biased region" description="Basic and acidic residues" evidence="1">
    <location>
        <begin position="523"/>
        <end position="543"/>
    </location>
</feature>
<evidence type="ECO:0000313" key="3">
    <source>
        <dbReference type="Proteomes" id="UP000224006"/>
    </source>
</evidence>
<reference evidence="2 3" key="1">
    <citation type="submission" date="2017-09" db="EMBL/GenBank/DDBJ databases">
        <title>Genome sequencing of Besnoitia besnoiti strain Bb-Ger1.</title>
        <authorList>
            <person name="Schares G."/>
            <person name="Venepally P."/>
            <person name="Lorenzi H.A."/>
        </authorList>
    </citation>
    <scope>NUCLEOTIDE SEQUENCE [LARGE SCALE GENOMIC DNA]</scope>
    <source>
        <strain evidence="2 3">Bb-Ger1</strain>
    </source>
</reference>
<dbReference type="GeneID" id="40311274"/>
<feature type="compositionally biased region" description="Basic and acidic residues" evidence="1">
    <location>
        <begin position="63"/>
        <end position="81"/>
    </location>
</feature>
<dbReference type="STRING" id="94643.A0A2A9MC62"/>
<dbReference type="Proteomes" id="UP000224006">
    <property type="component" value="Chromosome V"/>
</dbReference>
<dbReference type="PANTHER" id="PTHR22093:SF0">
    <property type="entry name" value="LEUKOCYTE RECEPTOR CLUSTER MEMBER 1"/>
    <property type="match status" value="1"/>
</dbReference>
<dbReference type="RefSeq" id="XP_029219468.1">
    <property type="nucleotide sequence ID" value="XM_029364760.1"/>
</dbReference>
<comment type="caution">
    <text evidence="2">The sequence shown here is derived from an EMBL/GenBank/DDBJ whole genome shotgun (WGS) entry which is preliminary data.</text>
</comment>
<evidence type="ECO:0000313" key="2">
    <source>
        <dbReference type="EMBL" id="PFH35459.1"/>
    </source>
</evidence>
<feature type="compositionally biased region" description="Basic and acidic residues" evidence="1">
    <location>
        <begin position="569"/>
        <end position="578"/>
    </location>
</feature>
<feature type="region of interest" description="Disordered" evidence="1">
    <location>
        <begin position="33"/>
        <end position="52"/>
    </location>
</feature>
<feature type="compositionally biased region" description="Basic and acidic residues" evidence="1">
    <location>
        <begin position="608"/>
        <end position="622"/>
    </location>
</feature>
<organism evidence="2 3">
    <name type="scientific">Besnoitia besnoiti</name>
    <name type="common">Apicomplexan protozoan</name>
    <dbReference type="NCBI Taxonomy" id="94643"/>
    <lineage>
        <taxon>Eukaryota</taxon>
        <taxon>Sar</taxon>
        <taxon>Alveolata</taxon>
        <taxon>Apicomplexa</taxon>
        <taxon>Conoidasida</taxon>
        <taxon>Coccidia</taxon>
        <taxon>Eucoccidiorida</taxon>
        <taxon>Eimeriorina</taxon>
        <taxon>Sarcocystidae</taxon>
        <taxon>Besnoitia</taxon>
    </lineage>
</organism>
<dbReference type="KEGG" id="bbes:BESB_063460"/>
<feature type="compositionally biased region" description="Low complexity" evidence="1">
    <location>
        <begin position="589"/>
        <end position="606"/>
    </location>
</feature>
<proteinExistence type="predicted"/>
<evidence type="ECO:0008006" key="4">
    <source>
        <dbReference type="Google" id="ProtNLM"/>
    </source>
</evidence>
<dbReference type="PANTHER" id="PTHR22093">
    <property type="entry name" value="LEUKOCYTE RECEPTOR CLUSTER LRC MEMBER 1"/>
    <property type="match status" value="1"/>
</dbReference>
<feature type="compositionally biased region" description="Low complexity" evidence="1">
    <location>
        <begin position="417"/>
        <end position="432"/>
    </location>
</feature>
<feature type="region of interest" description="Disordered" evidence="1">
    <location>
        <begin position="409"/>
        <end position="686"/>
    </location>
</feature>
<evidence type="ECO:0000256" key="1">
    <source>
        <dbReference type="SAM" id="MobiDB-lite"/>
    </source>
</evidence>
<sequence length="762" mass="81307">MGGHGGLNILPQKRWHLYRHDNRLRVQRDEADFQAQATAQRQQREQRSMTDILTLLKRRKLEAAEHARAKEDDSEEPREPAAEEDASAAADRGATACKRGREAPRATAGLLESSGVAVSSSASAWSPYASREAAGGAGGPSAPSALESASILRATSRAAQASSAGFAACEAAAAGCVGSSRSLARAGAAAAFEDALAFEAATLPRDFEDVDGAGADAGEFASLGSGIGFFLSTHSAAEIVRVPAGALSVSSSRAAAAPDSADAAGVAPGLVSLPESRRVGIPSSAALASVQRSFLAAPRGPACASRSRREEAKAGLQHVNFFQAEEKEMQKLEAQRHKYLEQAGYTPDAKSDFDSLVRASLQEEPWYHRPPSSLDAAKEAKPLTAHEALVRARREQAAAVAAELLQNKSRRSRGLPEAEGAAASAADATSAGQRDRREAREGIPGAASPQAREREAGARARRKMTEKKWKKLEKRRKEKAREKGKRAKLKKARKRHRETGGAAVCLVISDEEGSVVSILASSDEDRQRSGDREKTETRGEPNARRRPAATREGLLEVSVDSSSSDASSSDDRETEGPRGRCPGGRGARRSSLSPSSDSSVSVVVESGCEERLWSAPQRRPEGDDGEGEAEGGPAQGDCCVPTEDTSRDPNISRAAARREGVSRSRAPRPRGDEARADSAAAAADEAPCVGTQKGYRADAGCTDRAEPRRRVIERESVELDELKGKSRTVGRDKKAARLHYIKELETKWIAEQIAREEERKRE</sequence>
<dbReference type="VEuPathDB" id="ToxoDB:BESB_063460"/>
<keyword evidence="3" id="KW-1185">Reference proteome</keyword>
<dbReference type="EMBL" id="NWUJ01000005">
    <property type="protein sequence ID" value="PFH35459.1"/>
    <property type="molecule type" value="Genomic_DNA"/>
</dbReference>
<dbReference type="AlphaFoldDB" id="A0A2A9MC62"/>
<name>A0A2A9MC62_BESBE</name>